<dbReference type="InterPro" id="IPR038157">
    <property type="entry name" value="FeoA_core_dom"/>
</dbReference>
<keyword evidence="4" id="KW-1185">Reference proteome</keyword>
<dbReference type="HOGENOM" id="CLU_150646_12_4_2"/>
<dbReference type="Gene3D" id="2.30.30.90">
    <property type="match status" value="1"/>
</dbReference>
<sequence>MIETIDKTLNMLETGQKARVIQVRGGGSSRKRLLDMGMVPGTVLSVTKKAPLGDPVDFKLKGYNLSLRKTEAEAVVVEVLED</sequence>
<evidence type="ECO:0000313" key="3">
    <source>
        <dbReference type="EMBL" id="AKB29459.1"/>
    </source>
</evidence>
<dbReference type="Pfam" id="PF04023">
    <property type="entry name" value="FeoA"/>
    <property type="match status" value="1"/>
</dbReference>
<dbReference type="Proteomes" id="UP000033111">
    <property type="component" value="Chromosome"/>
</dbReference>
<dbReference type="GeneID" id="24861634"/>
<dbReference type="OrthoDB" id="87327at2157"/>
<proteinExistence type="predicted"/>
<name>A0A0E3P8W2_9EURY</name>
<feature type="domain" description="Ferrous iron transporter FeoA-like" evidence="2">
    <location>
        <begin position="7"/>
        <end position="79"/>
    </location>
</feature>
<dbReference type="PATRIC" id="fig|1434120.4.peg.3586"/>
<evidence type="ECO:0000256" key="1">
    <source>
        <dbReference type="ARBA" id="ARBA00023004"/>
    </source>
</evidence>
<gene>
    <name evidence="3" type="ORF">MSSIT_2740</name>
</gene>
<dbReference type="RefSeq" id="WP_048173283.1">
    <property type="nucleotide sequence ID" value="NZ_CP009506.1"/>
</dbReference>
<dbReference type="SUPFAM" id="SSF50037">
    <property type="entry name" value="C-terminal domain of transcriptional repressors"/>
    <property type="match status" value="1"/>
</dbReference>
<protein>
    <submittedName>
        <fullName evidence="3">Ferrous iron transport protein A</fullName>
    </submittedName>
</protein>
<dbReference type="SMART" id="SM00899">
    <property type="entry name" value="FeoA"/>
    <property type="match status" value="1"/>
</dbReference>
<dbReference type="InterPro" id="IPR008988">
    <property type="entry name" value="Transcriptional_repressor_C"/>
</dbReference>
<dbReference type="InterPro" id="IPR007167">
    <property type="entry name" value="Fe-transptr_FeoA-like"/>
</dbReference>
<evidence type="ECO:0000313" key="4">
    <source>
        <dbReference type="Proteomes" id="UP000033111"/>
    </source>
</evidence>
<dbReference type="PANTHER" id="PTHR42954">
    <property type="entry name" value="FE(2+) TRANSPORT PROTEIN A"/>
    <property type="match status" value="1"/>
</dbReference>
<dbReference type="PANTHER" id="PTHR42954:SF2">
    <property type="entry name" value="FE(2+) TRANSPORT PROTEIN A"/>
    <property type="match status" value="1"/>
</dbReference>
<dbReference type="InterPro" id="IPR052713">
    <property type="entry name" value="FeoA"/>
</dbReference>
<organism evidence="3 4">
    <name type="scientific">Methanosarcina siciliae T4/M</name>
    <dbReference type="NCBI Taxonomy" id="1434120"/>
    <lineage>
        <taxon>Archaea</taxon>
        <taxon>Methanobacteriati</taxon>
        <taxon>Methanobacteriota</taxon>
        <taxon>Stenosarchaea group</taxon>
        <taxon>Methanomicrobia</taxon>
        <taxon>Methanosarcinales</taxon>
        <taxon>Methanosarcinaceae</taxon>
        <taxon>Methanosarcina</taxon>
    </lineage>
</organism>
<keyword evidence="1" id="KW-0408">Iron</keyword>
<dbReference type="KEGG" id="msw:MSSIT_2740"/>
<evidence type="ECO:0000259" key="2">
    <source>
        <dbReference type="SMART" id="SM00899"/>
    </source>
</evidence>
<dbReference type="AlphaFoldDB" id="A0A0E3P8W2"/>
<reference evidence="3 4" key="1">
    <citation type="submission" date="2014-07" db="EMBL/GenBank/DDBJ databases">
        <title>Methanogenic archaea and the global carbon cycle.</title>
        <authorList>
            <person name="Henriksen J.R."/>
            <person name="Luke J."/>
            <person name="Reinhart S."/>
            <person name="Benedict M.N."/>
            <person name="Youngblut N.D."/>
            <person name="Metcalf M.E."/>
            <person name="Whitaker R.J."/>
            <person name="Metcalf W.W."/>
        </authorList>
    </citation>
    <scope>NUCLEOTIDE SEQUENCE [LARGE SCALE GENOMIC DNA]</scope>
    <source>
        <strain evidence="3 4">T4/M</strain>
    </source>
</reference>
<dbReference type="GO" id="GO:0046914">
    <property type="term" value="F:transition metal ion binding"/>
    <property type="evidence" value="ECO:0007669"/>
    <property type="project" value="InterPro"/>
</dbReference>
<dbReference type="EMBL" id="CP009506">
    <property type="protein sequence ID" value="AKB29459.1"/>
    <property type="molecule type" value="Genomic_DNA"/>
</dbReference>
<accession>A0A0E3P8W2</accession>